<dbReference type="AlphaFoldDB" id="A0AAD5VK61"/>
<feature type="compositionally biased region" description="Basic and acidic residues" evidence="1">
    <location>
        <begin position="376"/>
        <end position="389"/>
    </location>
</feature>
<protein>
    <submittedName>
        <fullName evidence="2">Uncharacterized protein</fullName>
    </submittedName>
</protein>
<name>A0AAD5VK61_9AGAR</name>
<sequence length="539" mass="60207">MSFSALHGTSQARSSAIGDVSMNVSNWGQGNANIVPPSDMRPDFSGFTFGDFGGHGSSGPLIDPALNTSHHQRPQMTTLLGEDFVFNNMSLPNGHNGHTTFSFVPPYQDHVPSPIPPSSTIPVKRTSIPHEEEPPTKKPTQKRKEKKEGSQASRKRATGKAKDPFIAFTFPGGQTPSLPPNTTSSVDTTPPAKQDDKEEDADDNEAALAEEKEKVEKKVVELLPQEIPPFELYTEPLNPLALWGFKHRTIDLPVTYLDPESLPGKVKGRPSMWFGEKKGKLDKVADEWDKYLKDVALEILTTEMGNIICPYHHWVSKKIENDVQFQTHGPKHYFVTGVPGVSRVKRVLKGIKKAVSKVKKVKKLFKSALPEAPETPDDKQEDDKPLEREPSKLHCGCIEDEVLLELILWKSTLQQSPATGVVETWQDAFLHPRDRTFVLRAYVFWTGLKADILYEFDADGNRRDMVDIARHQVAFFEDRLRRAIAAKEDLSGIIPDIDKLETVSFNDDDEAKQDGDTQPVPHAEEQEKELSLDNGKVVV</sequence>
<proteinExistence type="predicted"/>
<evidence type="ECO:0000313" key="3">
    <source>
        <dbReference type="Proteomes" id="UP001213000"/>
    </source>
</evidence>
<feature type="compositionally biased region" description="Polar residues" evidence="1">
    <location>
        <begin position="172"/>
        <end position="188"/>
    </location>
</feature>
<comment type="caution">
    <text evidence="2">The sequence shown here is derived from an EMBL/GenBank/DDBJ whole genome shotgun (WGS) entry which is preliminary data.</text>
</comment>
<organism evidence="2 3">
    <name type="scientific">Leucocoprinus birnbaumii</name>
    <dbReference type="NCBI Taxonomy" id="56174"/>
    <lineage>
        <taxon>Eukaryota</taxon>
        <taxon>Fungi</taxon>
        <taxon>Dikarya</taxon>
        <taxon>Basidiomycota</taxon>
        <taxon>Agaricomycotina</taxon>
        <taxon>Agaricomycetes</taxon>
        <taxon>Agaricomycetidae</taxon>
        <taxon>Agaricales</taxon>
        <taxon>Agaricineae</taxon>
        <taxon>Agaricaceae</taxon>
        <taxon>Leucocoprinus</taxon>
    </lineage>
</organism>
<accession>A0AAD5VK61</accession>
<feature type="region of interest" description="Disordered" evidence="1">
    <location>
        <begin position="505"/>
        <end position="539"/>
    </location>
</feature>
<reference evidence="2" key="1">
    <citation type="submission" date="2022-07" db="EMBL/GenBank/DDBJ databases">
        <title>Genome Sequence of Leucocoprinus birnbaumii.</title>
        <authorList>
            <person name="Buettner E."/>
        </authorList>
    </citation>
    <scope>NUCLEOTIDE SEQUENCE</scope>
    <source>
        <strain evidence="2">VT141</strain>
    </source>
</reference>
<dbReference type="EMBL" id="JANIEX010001365">
    <property type="protein sequence ID" value="KAJ3558830.1"/>
    <property type="molecule type" value="Genomic_DNA"/>
</dbReference>
<dbReference type="Proteomes" id="UP001213000">
    <property type="component" value="Unassembled WGS sequence"/>
</dbReference>
<feature type="region of interest" description="Disordered" evidence="1">
    <location>
        <begin position="100"/>
        <end position="212"/>
    </location>
</feature>
<evidence type="ECO:0000313" key="2">
    <source>
        <dbReference type="EMBL" id="KAJ3558830.1"/>
    </source>
</evidence>
<feature type="region of interest" description="Disordered" evidence="1">
    <location>
        <begin position="370"/>
        <end position="389"/>
    </location>
</feature>
<gene>
    <name evidence="2" type="ORF">NP233_g11420</name>
</gene>
<feature type="compositionally biased region" description="Basic and acidic residues" evidence="1">
    <location>
        <begin position="522"/>
        <end position="531"/>
    </location>
</feature>
<evidence type="ECO:0000256" key="1">
    <source>
        <dbReference type="SAM" id="MobiDB-lite"/>
    </source>
</evidence>
<keyword evidence="3" id="KW-1185">Reference proteome</keyword>